<feature type="transmembrane region" description="Helical" evidence="2">
    <location>
        <begin position="179"/>
        <end position="206"/>
    </location>
</feature>
<sequence length="616" mass="69015">MEPPHGFLATLWNFICFLPYFIGLLLLGTIKGIIFCPPVCLIMMVGNSSIILGLVPYHCYFSYYSIVRAKLLGPFLKLVICVFLPVVLILWVVVGIVGSILGGMIYGFLSPIFATFDAVGEGKTNVFIHCFYDGTWSTVKGSFTVVRDFNDVCFHSFNSFMEDLRLKEPPNGQYYEIRFLYLLPALIAAVLGSMVDFPVISLIALCKSPYMLFKGWHRLFHDLRGREGPFLETICVPFAGLAILLWPLAVVGAVLGSIVSSIFLGAYAAVVVYQESSFWFGLCYIVASLSIYDEYSNDVLDMPEGSCLPRPRYRRHREESILRSDSLRPRPPARIDSLTNTRLDLNPLELLEGLFKQCRVNGEKLVSEGLITSKDIEEAKAIQGSRVVSIGLPAYCFLQTLLRSVEANKSGILLSDSTEITATNRPKDAIFDWFLNPFLILKEQIKAENLSEEEKDYLGKLVLLCGDPARLKDSNIGSPPESERKRAELDAVARRLQGITKSVSRYPTFRRHFEKFVNTLSEDLSRKDSGDGSTSGSSKGDKRPVQRSKSSIARLFSNQSFKWSTSYNMSDQESQSVGRDFEFGMFVGAAKVTMDEYANYLHFTALSCKLLRVQAI</sequence>
<comment type="caution">
    <text evidence="3">The sequence shown here is derived from an EMBL/GenBank/DDBJ whole genome shotgun (WGS) entry which is preliminary data.</text>
</comment>
<dbReference type="InterPro" id="IPR040229">
    <property type="entry name" value="At3g27390-like"/>
</dbReference>
<organism evidence="3 4">
    <name type="scientific">Hibiscus sabdariffa</name>
    <name type="common">roselle</name>
    <dbReference type="NCBI Taxonomy" id="183260"/>
    <lineage>
        <taxon>Eukaryota</taxon>
        <taxon>Viridiplantae</taxon>
        <taxon>Streptophyta</taxon>
        <taxon>Embryophyta</taxon>
        <taxon>Tracheophyta</taxon>
        <taxon>Spermatophyta</taxon>
        <taxon>Magnoliopsida</taxon>
        <taxon>eudicotyledons</taxon>
        <taxon>Gunneridae</taxon>
        <taxon>Pentapetalae</taxon>
        <taxon>rosids</taxon>
        <taxon>malvids</taxon>
        <taxon>Malvales</taxon>
        <taxon>Malvaceae</taxon>
        <taxon>Malvoideae</taxon>
        <taxon>Hibiscus</taxon>
    </lineage>
</organism>
<protein>
    <submittedName>
        <fullName evidence="3">Uncharacterized protein</fullName>
    </submittedName>
</protein>
<feature type="transmembrane region" description="Helical" evidence="2">
    <location>
        <begin position="32"/>
        <end position="57"/>
    </location>
</feature>
<accession>A0ABR2FRU2</accession>
<keyword evidence="2" id="KW-0472">Membrane</keyword>
<keyword evidence="2" id="KW-1133">Transmembrane helix</keyword>
<feature type="transmembrane region" description="Helical" evidence="2">
    <location>
        <begin position="78"/>
        <end position="109"/>
    </location>
</feature>
<gene>
    <name evidence="3" type="ORF">V6N12_021465</name>
</gene>
<dbReference type="Proteomes" id="UP001472677">
    <property type="component" value="Unassembled WGS sequence"/>
</dbReference>
<reference evidence="3 4" key="1">
    <citation type="journal article" date="2024" name="G3 (Bethesda)">
        <title>Genome assembly of Hibiscus sabdariffa L. provides insights into metabolisms of medicinal natural products.</title>
        <authorList>
            <person name="Kim T."/>
        </authorList>
    </citation>
    <scope>NUCLEOTIDE SEQUENCE [LARGE SCALE GENOMIC DNA]</scope>
    <source>
        <strain evidence="3">TK-2024</strain>
        <tissue evidence="3">Old leaves</tissue>
    </source>
</reference>
<name>A0ABR2FRU2_9ROSI</name>
<dbReference type="PANTHER" id="PTHR31133">
    <property type="entry name" value="MEMBRANE PROTEIN"/>
    <property type="match status" value="1"/>
</dbReference>
<feature type="transmembrane region" description="Helical" evidence="2">
    <location>
        <begin position="7"/>
        <end position="26"/>
    </location>
</feature>
<evidence type="ECO:0000256" key="1">
    <source>
        <dbReference type="SAM" id="MobiDB-lite"/>
    </source>
</evidence>
<keyword evidence="2" id="KW-0812">Transmembrane</keyword>
<evidence type="ECO:0000256" key="2">
    <source>
        <dbReference type="SAM" id="Phobius"/>
    </source>
</evidence>
<evidence type="ECO:0000313" key="4">
    <source>
        <dbReference type="Proteomes" id="UP001472677"/>
    </source>
</evidence>
<keyword evidence="4" id="KW-1185">Reference proteome</keyword>
<proteinExistence type="predicted"/>
<dbReference type="EMBL" id="JBBPBM010000004">
    <property type="protein sequence ID" value="KAK8586946.1"/>
    <property type="molecule type" value="Genomic_DNA"/>
</dbReference>
<dbReference type="PANTHER" id="PTHR31133:SF3">
    <property type="entry name" value="TRANSMEMBRANE PROTEIN"/>
    <property type="match status" value="1"/>
</dbReference>
<evidence type="ECO:0000313" key="3">
    <source>
        <dbReference type="EMBL" id="KAK8586946.1"/>
    </source>
</evidence>
<feature type="region of interest" description="Disordered" evidence="1">
    <location>
        <begin position="523"/>
        <end position="549"/>
    </location>
</feature>
<feature type="transmembrane region" description="Helical" evidence="2">
    <location>
        <begin position="252"/>
        <end position="273"/>
    </location>
</feature>